<protein>
    <submittedName>
        <fullName evidence="1">Uncharacterized protein</fullName>
    </submittedName>
</protein>
<reference evidence="1" key="1">
    <citation type="submission" date="2016-05" db="EMBL/GenBank/DDBJ databases">
        <authorList>
            <person name="Lavstsen T."/>
            <person name="Jespersen J.S."/>
        </authorList>
    </citation>
    <scope>NUCLEOTIDE SEQUENCE</scope>
    <source>
        <tissue evidence="1">Brain</tissue>
    </source>
</reference>
<gene>
    <name evidence="1" type="primary">Nfu_g_1_016206</name>
</gene>
<sequence length="94" mass="10568">ADRLRPPFGFFRSSRLGCRSRTESITRKTYQETLSLSKQNVCVSKCVWSLLSRCVWVCLSVCVLECVLYPPVYLPLCVSLSHPVLSLCSPNVAI</sequence>
<feature type="non-terminal residue" evidence="1">
    <location>
        <position position="94"/>
    </location>
</feature>
<name>A0A1A8NWZ5_9TELE</name>
<accession>A0A1A8NWZ5</accession>
<dbReference type="EMBL" id="HAEG01005205">
    <property type="protein sequence ID" value="SBR73548.1"/>
    <property type="molecule type" value="Transcribed_RNA"/>
</dbReference>
<reference evidence="1" key="2">
    <citation type="submission" date="2016-06" db="EMBL/GenBank/DDBJ databases">
        <title>The genome of a short-lived fish provides insights into sex chromosome evolution and the genetic control of aging.</title>
        <authorList>
            <person name="Reichwald K."/>
            <person name="Felder M."/>
            <person name="Petzold A."/>
            <person name="Koch P."/>
            <person name="Groth M."/>
            <person name="Platzer M."/>
        </authorList>
    </citation>
    <scope>NUCLEOTIDE SEQUENCE</scope>
    <source>
        <tissue evidence="1">Brain</tissue>
    </source>
</reference>
<organism evidence="1">
    <name type="scientific">Nothobranchius pienaari</name>
    <dbReference type="NCBI Taxonomy" id="704102"/>
    <lineage>
        <taxon>Eukaryota</taxon>
        <taxon>Metazoa</taxon>
        <taxon>Chordata</taxon>
        <taxon>Craniata</taxon>
        <taxon>Vertebrata</taxon>
        <taxon>Euteleostomi</taxon>
        <taxon>Actinopterygii</taxon>
        <taxon>Neopterygii</taxon>
        <taxon>Teleostei</taxon>
        <taxon>Neoteleostei</taxon>
        <taxon>Acanthomorphata</taxon>
        <taxon>Ovalentaria</taxon>
        <taxon>Atherinomorphae</taxon>
        <taxon>Cyprinodontiformes</taxon>
        <taxon>Nothobranchiidae</taxon>
        <taxon>Nothobranchius</taxon>
    </lineage>
</organism>
<feature type="non-terminal residue" evidence="1">
    <location>
        <position position="1"/>
    </location>
</feature>
<dbReference type="AlphaFoldDB" id="A0A1A8NWZ5"/>
<proteinExistence type="predicted"/>
<evidence type="ECO:0000313" key="1">
    <source>
        <dbReference type="EMBL" id="SBR73548.1"/>
    </source>
</evidence>